<keyword evidence="4" id="KW-1185">Reference proteome</keyword>
<comment type="similarity">
    <text evidence="1">Belongs to the thioesterase family.</text>
</comment>
<feature type="domain" description="Thioesterase" evidence="2">
    <location>
        <begin position="2"/>
        <end position="227"/>
    </location>
</feature>
<sequence length="230" mass="26413">MKLFCLPYAGGSASIYYEWKEKLLDYDIQLKPIELKGRGARYGEGFYTDFQDAVNDIYLKIKDEIIDDGYAIFGHSMGSLLAFELYYKIVENGGKIPKHIFFSGYGAPHCAREKKPIHNLSDAEFMNEVVKLGGTPTEVVENDELCKLVIPILKNDFRILELYEYKKRSNPIECDITILNGSEDTLTFQELSGWKLHSSKNTRIITFEGNHFFINSNMKRIINLIETTLL</sequence>
<dbReference type="InterPro" id="IPR012223">
    <property type="entry name" value="TEII"/>
</dbReference>
<dbReference type="InterPro" id="IPR001031">
    <property type="entry name" value="Thioesterase"/>
</dbReference>
<dbReference type="Gene3D" id="3.40.50.1820">
    <property type="entry name" value="alpha/beta hydrolase"/>
    <property type="match status" value="1"/>
</dbReference>
<comment type="caution">
    <text evidence="3">The sequence shown here is derived from an EMBL/GenBank/DDBJ whole genome shotgun (WGS) entry which is preliminary data.</text>
</comment>
<evidence type="ECO:0000313" key="3">
    <source>
        <dbReference type="EMBL" id="MFL0250538.1"/>
    </source>
</evidence>
<dbReference type="EMBL" id="JBJIAA010000006">
    <property type="protein sequence ID" value="MFL0250538.1"/>
    <property type="molecule type" value="Genomic_DNA"/>
</dbReference>
<dbReference type="RefSeq" id="WP_406787203.1">
    <property type="nucleotide sequence ID" value="NZ_JBJIAA010000006.1"/>
</dbReference>
<dbReference type="PANTHER" id="PTHR11487:SF0">
    <property type="entry name" value="S-ACYL FATTY ACID SYNTHASE THIOESTERASE, MEDIUM CHAIN"/>
    <property type="match status" value="1"/>
</dbReference>
<organism evidence="3 4">
    <name type="scientific">Clostridium neuense</name>
    <dbReference type="NCBI Taxonomy" id="1728934"/>
    <lineage>
        <taxon>Bacteria</taxon>
        <taxon>Bacillati</taxon>
        <taxon>Bacillota</taxon>
        <taxon>Clostridia</taxon>
        <taxon>Eubacteriales</taxon>
        <taxon>Clostridiaceae</taxon>
        <taxon>Clostridium</taxon>
    </lineage>
</organism>
<evidence type="ECO:0000259" key="2">
    <source>
        <dbReference type="Pfam" id="PF00975"/>
    </source>
</evidence>
<dbReference type="SUPFAM" id="SSF53474">
    <property type="entry name" value="alpha/beta-Hydrolases"/>
    <property type="match status" value="1"/>
</dbReference>
<dbReference type="Proteomes" id="UP001623592">
    <property type="component" value="Unassembled WGS sequence"/>
</dbReference>
<dbReference type="Pfam" id="PF00975">
    <property type="entry name" value="Thioesterase"/>
    <property type="match status" value="1"/>
</dbReference>
<reference evidence="3 4" key="1">
    <citation type="submission" date="2024-11" db="EMBL/GenBank/DDBJ databases">
        <authorList>
            <person name="Heng Y.C."/>
            <person name="Lim A.C.H."/>
            <person name="Lee J.K.Y."/>
            <person name="Kittelmann S."/>
        </authorList>
    </citation>
    <scope>NUCLEOTIDE SEQUENCE [LARGE SCALE GENOMIC DNA]</scope>
    <source>
        <strain evidence="3 4">WILCCON 0114</strain>
    </source>
</reference>
<evidence type="ECO:0000313" key="4">
    <source>
        <dbReference type="Proteomes" id="UP001623592"/>
    </source>
</evidence>
<accession>A0ABW8TFU8</accession>
<dbReference type="InterPro" id="IPR029058">
    <property type="entry name" value="AB_hydrolase_fold"/>
</dbReference>
<name>A0ABW8TFU8_9CLOT</name>
<proteinExistence type="inferred from homology"/>
<gene>
    <name evidence="3" type="ORF">ACJDT4_08905</name>
</gene>
<dbReference type="PANTHER" id="PTHR11487">
    <property type="entry name" value="THIOESTERASE"/>
    <property type="match status" value="1"/>
</dbReference>
<protein>
    <submittedName>
        <fullName evidence="3">Thioesterase II family protein</fullName>
    </submittedName>
</protein>
<evidence type="ECO:0000256" key="1">
    <source>
        <dbReference type="ARBA" id="ARBA00007169"/>
    </source>
</evidence>